<protein>
    <submittedName>
        <fullName evidence="2">Stage III sporulation protein AG</fullName>
    </submittedName>
</protein>
<dbReference type="OrthoDB" id="1634070at2"/>
<reference evidence="2 3" key="1">
    <citation type="submission" date="2019-10" db="EMBL/GenBank/DDBJ databases">
        <title>Alkaliphilus serpentinus sp. nov. and Alkaliphilus pronyensis sp. nov., two novel anaerobic alkaliphilic species isolated from the serpentinized-hosted hydrothermal field of the Prony Bay (New Caledonia).</title>
        <authorList>
            <person name="Postec A."/>
        </authorList>
    </citation>
    <scope>NUCLEOTIDE SEQUENCE [LARGE SCALE GENOMIC DNA]</scope>
    <source>
        <strain evidence="2 3">LacT</strain>
    </source>
</reference>
<keyword evidence="1" id="KW-0812">Transmembrane</keyword>
<organism evidence="2 3">
    <name type="scientific">Alkaliphilus serpentinus</name>
    <dbReference type="NCBI Taxonomy" id="1482731"/>
    <lineage>
        <taxon>Bacteria</taxon>
        <taxon>Bacillati</taxon>
        <taxon>Bacillota</taxon>
        <taxon>Clostridia</taxon>
        <taxon>Peptostreptococcales</taxon>
        <taxon>Natronincolaceae</taxon>
        <taxon>Alkaliphilus</taxon>
    </lineage>
</organism>
<keyword evidence="3" id="KW-1185">Reference proteome</keyword>
<comment type="caution">
    <text evidence="2">The sequence shown here is derived from an EMBL/GenBank/DDBJ whole genome shotgun (WGS) entry which is preliminary data.</text>
</comment>
<dbReference type="RefSeq" id="WP_151866467.1">
    <property type="nucleotide sequence ID" value="NZ_WBZB01000040.1"/>
</dbReference>
<sequence>MEKLFEELKKLLQKKYVANLLVVITAGILLLIFFSDFGASSRTQNNSNRQYNDEILVNSEGQKTDEEIVEGRLKRILQEIKGAGEVEVMITFEIGSEMVAAMNTVTSTDKTEEKDANGGTRVVTSESTTGNIATINDSSGNKPLVIKEIMPQIKGVIVVAEGADDIQVKSMLYEAVKTVLQVPGHKVQIYTKN</sequence>
<evidence type="ECO:0000313" key="2">
    <source>
        <dbReference type="EMBL" id="KAB3527573.1"/>
    </source>
</evidence>
<evidence type="ECO:0000313" key="3">
    <source>
        <dbReference type="Proteomes" id="UP000465601"/>
    </source>
</evidence>
<dbReference type="EMBL" id="WBZB01000040">
    <property type="protein sequence ID" value="KAB3527573.1"/>
    <property type="molecule type" value="Genomic_DNA"/>
</dbReference>
<dbReference type="InterPro" id="IPR014195">
    <property type="entry name" value="Spore_III_AG"/>
</dbReference>
<name>A0A833HMG8_9FIRM</name>
<accession>A0A833HMG8</accession>
<dbReference type="NCBIfam" id="TIGR02830">
    <property type="entry name" value="spore_III_AG"/>
    <property type="match status" value="1"/>
</dbReference>
<keyword evidence="1" id="KW-1133">Transmembrane helix</keyword>
<dbReference type="Proteomes" id="UP000465601">
    <property type="component" value="Unassembled WGS sequence"/>
</dbReference>
<proteinExistence type="predicted"/>
<dbReference type="AlphaFoldDB" id="A0A833HMG8"/>
<gene>
    <name evidence="2" type="primary">spoIIIAG</name>
    <name evidence="2" type="ORF">F8153_11330</name>
</gene>
<keyword evidence="1" id="KW-0472">Membrane</keyword>
<feature type="transmembrane region" description="Helical" evidence="1">
    <location>
        <begin position="16"/>
        <end position="34"/>
    </location>
</feature>
<evidence type="ECO:0000256" key="1">
    <source>
        <dbReference type="SAM" id="Phobius"/>
    </source>
</evidence>